<sequence>MADVYADHMHRLPSEVKRLNDQFDAMADNIGYILHPSITFPPSPRIADMGTGTARFLLRLQPTYPDAKLEGFDISSTLFPSSLPDNVTLSEQDIKQPFPEHMHGKYDLVHVRMLVAAMLPGDWEPVVRNLTGLLKPGGYLQWEECDFVSTQWTSTTTGTNAEKSELMGDAFCAALGERLKYGWNTLPEHMRAAGLTSVLTDVAPSDKVPGAAEKLALSMLTLFFSWARQLVKKGQAGSMFSDSLDNLEREAYDEVKSGSYYKYDIHVACGRKALA</sequence>
<comment type="caution">
    <text evidence="1">The sequence shown here is derived from an EMBL/GenBank/DDBJ whole genome shotgun (WGS) entry which is preliminary data.</text>
</comment>
<evidence type="ECO:0000313" key="1">
    <source>
        <dbReference type="EMBL" id="KAI6082014.1"/>
    </source>
</evidence>
<dbReference type="EMBL" id="MU394381">
    <property type="protein sequence ID" value="KAI6082014.1"/>
    <property type="molecule type" value="Genomic_DNA"/>
</dbReference>
<proteinExistence type="predicted"/>
<name>A0ACC0CNK9_9PEZI</name>
<accession>A0ACC0CNK9</accession>
<keyword evidence="1" id="KW-0808">Transferase</keyword>
<keyword evidence="2" id="KW-1185">Reference proteome</keyword>
<gene>
    <name evidence="1" type="ORF">F4821DRAFT_264390</name>
</gene>
<dbReference type="Proteomes" id="UP001497680">
    <property type="component" value="Unassembled WGS sequence"/>
</dbReference>
<organism evidence="1 2">
    <name type="scientific">Hypoxylon rubiginosum</name>
    <dbReference type="NCBI Taxonomy" id="110542"/>
    <lineage>
        <taxon>Eukaryota</taxon>
        <taxon>Fungi</taxon>
        <taxon>Dikarya</taxon>
        <taxon>Ascomycota</taxon>
        <taxon>Pezizomycotina</taxon>
        <taxon>Sordariomycetes</taxon>
        <taxon>Xylariomycetidae</taxon>
        <taxon>Xylariales</taxon>
        <taxon>Hypoxylaceae</taxon>
        <taxon>Hypoxylon</taxon>
    </lineage>
</organism>
<protein>
    <submittedName>
        <fullName evidence="1">S-adenosyl-L-methionine-dependent methyltransferase</fullName>
    </submittedName>
</protein>
<evidence type="ECO:0000313" key="2">
    <source>
        <dbReference type="Proteomes" id="UP001497680"/>
    </source>
</evidence>
<keyword evidence="1" id="KW-0489">Methyltransferase</keyword>
<reference evidence="1 2" key="1">
    <citation type="journal article" date="2022" name="New Phytol.">
        <title>Ecological generalism drives hyperdiversity of secondary metabolite gene clusters in xylarialean endophytes.</title>
        <authorList>
            <person name="Franco M.E.E."/>
            <person name="Wisecaver J.H."/>
            <person name="Arnold A.E."/>
            <person name="Ju Y.M."/>
            <person name="Slot J.C."/>
            <person name="Ahrendt S."/>
            <person name="Moore L.P."/>
            <person name="Eastman K.E."/>
            <person name="Scott K."/>
            <person name="Konkel Z."/>
            <person name="Mondo S.J."/>
            <person name="Kuo A."/>
            <person name="Hayes R.D."/>
            <person name="Haridas S."/>
            <person name="Andreopoulos B."/>
            <person name="Riley R."/>
            <person name="LaButti K."/>
            <person name="Pangilinan J."/>
            <person name="Lipzen A."/>
            <person name="Amirebrahimi M."/>
            <person name="Yan J."/>
            <person name="Adam C."/>
            <person name="Keymanesh K."/>
            <person name="Ng V."/>
            <person name="Louie K."/>
            <person name="Northen T."/>
            <person name="Drula E."/>
            <person name="Henrissat B."/>
            <person name="Hsieh H.M."/>
            <person name="Youens-Clark K."/>
            <person name="Lutzoni F."/>
            <person name="Miadlikowska J."/>
            <person name="Eastwood D.C."/>
            <person name="Hamelin R.C."/>
            <person name="Grigoriev I.V."/>
            <person name="U'Ren J.M."/>
        </authorList>
    </citation>
    <scope>NUCLEOTIDE SEQUENCE [LARGE SCALE GENOMIC DNA]</scope>
    <source>
        <strain evidence="1 2">ER1909</strain>
    </source>
</reference>